<reference evidence="2" key="1">
    <citation type="submission" date="2023-03" db="EMBL/GenBank/DDBJ databases">
        <title>Massive genome expansion in bonnet fungi (Mycena s.s.) driven by repeated elements and novel gene families across ecological guilds.</title>
        <authorList>
            <consortium name="Lawrence Berkeley National Laboratory"/>
            <person name="Harder C.B."/>
            <person name="Miyauchi S."/>
            <person name="Viragh M."/>
            <person name="Kuo A."/>
            <person name="Thoen E."/>
            <person name="Andreopoulos B."/>
            <person name="Lu D."/>
            <person name="Skrede I."/>
            <person name="Drula E."/>
            <person name="Henrissat B."/>
            <person name="Morin E."/>
            <person name="Kohler A."/>
            <person name="Barry K."/>
            <person name="LaButti K."/>
            <person name="Morin E."/>
            <person name="Salamov A."/>
            <person name="Lipzen A."/>
            <person name="Mereny Z."/>
            <person name="Hegedus B."/>
            <person name="Baldrian P."/>
            <person name="Stursova M."/>
            <person name="Weitz H."/>
            <person name="Taylor A."/>
            <person name="Grigoriev I.V."/>
            <person name="Nagy L.G."/>
            <person name="Martin F."/>
            <person name="Kauserud H."/>
        </authorList>
    </citation>
    <scope>NUCLEOTIDE SEQUENCE</scope>
    <source>
        <strain evidence="2">9144</strain>
    </source>
</reference>
<comment type="caution">
    <text evidence="2">The sequence shown here is derived from an EMBL/GenBank/DDBJ whole genome shotgun (WGS) entry which is preliminary data.</text>
</comment>
<accession>A0AAD6V847</accession>
<dbReference type="Proteomes" id="UP001219525">
    <property type="component" value="Unassembled WGS sequence"/>
</dbReference>
<gene>
    <name evidence="2" type="ORF">GGX14DRAFT_645005</name>
</gene>
<feature type="compositionally biased region" description="Basic residues" evidence="1">
    <location>
        <begin position="122"/>
        <end position="134"/>
    </location>
</feature>
<sequence>MTTGVPSIRLIVPTPACTDPNVSTTSSMQAPAKKLGLFSTVSILAVQTPYNTVRGGGDFSNIVRHVDGGGSVTGHGWEVHVVGGGGEATVRRKSDDFEGEGMVPIRIKSKRTVGSTPCLRTSRTRARQRPHHSLSRAGAKATSKDKWWSLTRGRKDIGGKDGGVLSFVRRGKSPGPSLPPTPTLDAPQSRLHPGYGRCPESAGARRYTRPTVTTISALSDAEALQLPQGVYAGSAALLRAPNNPRRESTNSSLRPISVLSSRSSAGSRVSSMRWAEEVVRVRGKASEKEKKKKEREKEQHYNVFPGLSRHSSGAESTAAVAPPILTVEEATTDGHGRNDEDSEGDYEIVSATPVKRVRLRPKIVAGNGVLNLLDAATNELIIGLDLRATPSHVRGPVIPREASSPAPAPSTATSDVMFKSSSSEAVVHPSGNLGIVTAASSLPPPSAEDAEVSWAGRLPPVFIRRHARHRLSLLPDAPSQALGDDAQTELVCAGRRKFDWVQKA</sequence>
<name>A0AAD6V847_9AGAR</name>
<dbReference type="EMBL" id="JARJCW010000044">
    <property type="protein sequence ID" value="KAJ7205195.1"/>
    <property type="molecule type" value="Genomic_DNA"/>
</dbReference>
<proteinExistence type="predicted"/>
<protein>
    <submittedName>
        <fullName evidence="2">Uncharacterized protein</fullName>
    </submittedName>
</protein>
<feature type="compositionally biased region" description="Polar residues" evidence="1">
    <location>
        <begin position="112"/>
        <end position="121"/>
    </location>
</feature>
<dbReference type="AlphaFoldDB" id="A0AAD6V847"/>
<keyword evidence="3" id="KW-1185">Reference proteome</keyword>
<evidence type="ECO:0000313" key="3">
    <source>
        <dbReference type="Proteomes" id="UP001219525"/>
    </source>
</evidence>
<evidence type="ECO:0000256" key="1">
    <source>
        <dbReference type="SAM" id="MobiDB-lite"/>
    </source>
</evidence>
<feature type="region of interest" description="Disordered" evidence="1">
    <location>
        <begin position="169"/>
        <end position="191"/>
    </location>
</feature>
<evidence type="ECO:0000313" key="2">
    <source>
        <dbReference type="EMBL" id="KAJ7205195.1"/>
    </source>
</evidence>
<feature type="region of interest" description="Disordered" evidence="1">
    <location>
        <begin position="112"/>
        <end position="145"/>
    </location>
</feature>
<organism evidence="2 3">
    <name type="scientific">Mycena pura</name>
    <dbReference type="NCBI Taxonomy" id="153505"/>
    <lineage>
        <taxon>Eukaryota</taxon>
        <taxon>Fungi</taxon>
        <taxon>Dikarya</taxon>
        <taxon>Basidiomycota</taxon>
        <taxon>Agaricomycotina</taxon>
        <taxon>Agaricomycetes</taxon>
        <taxon>Agaricomycetidae</taxon>
        <taxon>Agaricales</taxon>
        <taxon>Marasmiineae</taxon>
        <taxon>Mycenaceae</taxon>
        <taxon>Mycena</taxon>
    </lineage>
</organism>